<dbReference type="Gene3D" id="3.30.300.180">
    <property type="match status" value="1"/>
</dbReference>
<dbReference type="SUPFAM" id="SSF48295">
    <property type="entry name" value="TrpR-like"/>
    <property type="match status" value="1"/>
</dbReference>
<dbReference type="CDD" id="cd00009">
    <property type="entry name" value="AAA"/>
    <property type="match status" value="1"/>
</dbReference>
<feature type="binding site" evidence="8">
    <location>
        <position position="157"/>
    </location>
    <ligand>
        <name>ATP</name>
        <dbReference type="ChEBI" id="CHEBI:30616"/>
    </ligand>
</feature>
<evidence type="ECO:0000259" key="13">
    <source>
        <dbReference type="SMART" id="SM00760"/>
    </source>
</evidence>
<dbReference type="PRINTS" id="PR00051">
    <property type="entry name" value="DNAA"/>
</dbReference>
<dbReference type="FunFam" id="3.40.50.300:FF:000668">
    <property type="entry name" value="Chromosomal replication initiator protein DnaA"/>
    <property type="match status" value="1"/>
</dbReference>
<dbReference type="GO" id="GO:0006275">
    <property type="term" value="P:regulation of DNA replication"/>
    <property type="evidence" value="ECO:0007669"/>
    <property type="project" value="UniProtKB-UniRule"/>
</dbReference>
<dbReference type="GO" id="GO:0006270">
    <property type="term" value="P:DNA replication initiation"/>
    <property type="evidence" value="ECO:0007669"/>
    <property type="project" value="UniProtKB-UniRule"/>
</dbReference>
<keyword evidence="5 8" id="KW-0067">ATP-binding</keyword>
<evidence type="ECO:0000256" key="2">
    <source>
        <dbReference type="ARBA" id="ARBA00022490"/>
    </source>
</evidence>
<sequence>MELDQLWQLTLGEMEIQLSRANFATWLKNSHLVEKKDGTFLVSLPNNFAKEWVENKYNKNILGIIRNFDDSAKKIEFIVSQGEALQKEAAPEISKLENTIDLEFKVNPETNLNPKYSLKSFVVGPSNELAFAAASAIAQEIGSKYNPFFVYGGVGLGKTHLIQALGNEIWARSNEKIKPKYVPSEKFTSDIVWGIRNKRMEDMKKKYRDVDVLIIDDIQFIGGKEKTEEEFFHTFNTLYEANKQIIISSDRPPQSIPTLEERLRSRFEGGLIVDIGYPEYEMRVAIIKSKLEGMNRGLSDAVVDLIAKKVKRNIRELEGVLKKILFTQEKRQVDITEKLAEEIIEKSVQNLSKRVNDNQILKAVAGFFNISIEDIVSHNRRKEVVEPRQIAMYLLRDISDLSYPYIGEKLGRDHTTAIHSYEKINREINRDQGLNQKILMIKELIFKS</sequence>
<dbReference type="PANTHER" id="PTHR30050">
    <property type="entry name" value="CHROMOSOMAL REPLICATION INITIATOR PROTEIN DNAA"/>
    <property type="match status" value="1"/>
</dbReference>
<reference evidence="14 15" key="1">
    <citation type="journal article" date="2016" name="Nat. Commun.">
        <title>Thousands of microbial genomes shed light on interconnected biogeochemical processes in an aquifer system.</title>
        <authorList>
            <person name="Anantharaman K."/>
            <person name="Brown C.T."/>
            <person name="Hug L.A."/>
            <person name="Sharon I."/>
            <person name="Castelle C.J."/>
            <person name="Probst A.J."/>
            <person name="Thomas B.C."/>
            <person name="Singh A."/>
            <person name="Wilkins M.J."/>
            <person name="Karaoz U."/>
            <person name="Brodie E.L."/>
            <person name="Williams K.H."/>
            <person name="Hubbard S.S."/>
            <person name="Banfield J.F."/>
        </authorList>
    </citation>
    <scope>NUCLEOTIDE SEQUENCE [LARGE SCALE GENOMIC DNA]</scope>
</reference>
<dbReference type="Pfam" id="PF08299">
    <property type="entry name" value="Bac_DnaA_C"/>
    <property type="match status" value="1"/>
</dbReference>
<evidence type="ECO:0000313" key="14">
    <source>
        <dbReference type="EMBL" id="OGZ52588.1"/>
    </source>
</evidence>
<feature type="binding site" evidence="8">
    <location>
        <position position="159"/>
    </location>
    <ligand>
        <name>ATP</name>
        <dbReference type="ChEBI" id="CHEBI:30616"/>
    </ligand>
</feature>
<evidence type="ECO:0000256" key="1">
    <source>
        <dbReference type="ARBA" id="ARBA00006583"/>
    </source>
</evidence>
<feature type="binding site" evidence="8">
    <location>
        <position position="155"/>
    </location>
    <ligand>
        <name>ATP</name>
        <dbReference type="ChEBI" id="CHEBI:30616"/>
    </ligand>
</feature>
<dbReference type="InterPro" id="IPR024633">
    <property type="entry name" value="DnaA_N_dom"/>
</dbReference>
<keyword evidence="2 8" id="KW-0963">Cytoplasm</keyword>
<evidence type="ECO:0000256" key="3">
    <source>
        <dbReference type="ARBA" id="ARBA00022705"/>
    </source>
</evidence>
<dbReference type="InterPro" id="IPR038454">
    <property type="entry name" value="DnaA_N_sf"/>
</dbReference>
<comment type="domain">
    <text evidence="8">Domain I is involved in oligomerization and binding regulators, domain II is flexibile and of varying length in different bacteria, domain III forms the AAA+ region, while domain IV binds dsDNA.</text>
</comment>
<comment type="subunit">
    <text evidence="8">Oligomerizes as a right-handed, spiral filament on DNA at oriC.</text>
</comment>
<dbReference type="InterPro" id="IPR027417">
    <property type="entry name" value="P-loop_NTPase"/>
</dbReference>
<proteinExistence type="inferred from homology"/>
<feature type="region of interest" description="Domain I, interacts with DnaA modulators" evidence="8">
    <location>
        <begin position="1"/>
        <end position="90"/>
    </location>
</feature>
<gene>
    <name evidence="8" type="primary">dnaA</name>
    <name evidence="14" type="ORF">A3B25_03975</name>
</gene>
<evidence type="ECO:0000313" key="15">
    <source>
        <dbReference type="Proteomes" id="UP000179106"/>
    </source>
</evidence>
<evidence type="ECO:0000256" key="6">
    <source>
        <dbReference type="ARBA" id="ARBA00023121"/>
    </source>
</evidence>
<keyword evidence="7 8" id="KW-0238">DNA-binding</keyword>
<dbReference type="InterPro" id="IPR020591">
    <property type="entry name" value="Chromosome_initiator_DnaA-like"/>
</dbReference>
<dbReference type="SMART" id="SM00382">
    <property type="entry name" value="AAA"/>
    <property type="match status" value="1"/>
</dbReference>
<dbReference type="PANTHER" id="PTHR30050:SF2">
    <property type="entry name" value="CHROMOSOMAL REPLICATION INITIATOR PROTEIN DNAA"/>
    <property type="match status" value="1"/>
</dbReference>
<evidence type="ECO:0000256" key="8">
    <source>
        <dbReference type="HAMAP-Rule" id="MF_00377"/>
    </source>
</evidence>
<dbReference type="STRING" id="1802126.A3B25_03975"/>
<comment type="subcellular location">
    <subcellularLocation>
        <location evidence="8">Cytoplasm</location>
    </subcellularLocation>
</comment>
<dbReference type="InterPro" id="IPR001957">
    <property type="entry name" value="Chromosome_initiator_DnaA"/>
</dbReference>
<comment type="caution">
    <text evidence="8">Lacks conserved residue(s) required for the propagation of feature annotation.</text>
</comment>
<dbReference type="InterPro" id="IPR013317">
    <property type="entry name" value="DnaA_dom"/>
</dbReference>
<dbReference type="SUPFAM" id="SSF52540">
    <property type="entry name" value="P-loop containing nucleoside triphosphate hydrolases"/>
    <property type="match status" value="1"/>
</dbReference>
<name>A0A1G2GS01_9BACT</name>
<evidence type="ECO:0000256" key="11">
    <source>
        <dbReference type="RuleBase" id="RU004227"/>
    </source>
</evidence>
<feature type="binding site" evidence="8">
    <location>
        <position position="158"/>
    </location>
    <ligand>
        <name>ATP</name>
        <dbReference type="ChEBI" id="CHEBI:30616"/>
    </ligand>
</feature>
<dbReference type="Proteomes" id="UP000179106">
    <property type="component" value="Unassembled WGS sequence"/>
</dbReference>
<evidence type="ECO:0000256" key="10">
    <source>
        <dbReference type="RuleBase" id="RU000577"/>
    </source>
</evidence>
<organism evidence="14 15">
    <name type="scientific">Candidatus Ryanbacteria bacterium RIFCSPLOWO2_01_FULL_48_26</name>
    <dbReference type="NCBI Taxonomy" id="1802126"/>
    <lineage>
        <taxon>Bacteria</taxon>
        <taxon>Candidatus Ryaniibacteriota</taxon>
    </lineage>
</organism>
<keyword evidence="4 8" id="KW-0547">Nucleotide-binding</keyword>
<dbReference type="InterPro" id="IPR010921">
    <property type="entry name" value="Trp_repressor/repl_initiator"/>
</dbReference>
<dbReference type="GO" id="GO:0003688">
    <property type="term" value="F:DNA replication origin binding"/>
    <property type="evidence" value="ECO:0007669"/>
    <property type="project" value="UniProtKB-UniRule"/>
</dbReference>
<comment type="function">
    <text evidence="8 10">Plays an essential role in the initiation and regulation of chromosomal replication. ATP-DnaA binds to the origin of replication (oriC) to initiate formation of the DNA replication initiation complex once per cell cycle. Binds the DnaA box (a 9 base pair repeat at the origin) and separates the double-stranded (ds)DNA. Forms a right-handed helical filament on oriC DNA; dsDNA binds to the exterior of the filament while single-stranded (ss)DNA is stabiized in the filament's interior. The ATP-DnaA-oriC complex binds and stabilizes one strand of the AT-rich DNA unwinding element (DUE), permitting loading of DNA polymerase. After initiation quickly degrades to an ADP-DnaA complex that is not apt for DNA replication. Binds acidic phospholipids.</text>
</comment>
<comment type="similarity">
    <text evidence="1 8 11">Belongs to the DnaA family.</text>
</comment>
<evidence type="ECO:0000256" key="5">
    <source>
        <dbReference type="ARBA" id="ARBA00022840"/>
    </source>
</evidence>
<feature type="domain" description="Chromosomal replication initiator DnaA C-terminal" evidence="13">
    <location>
        <begin position="356"/>
        <end position="424"/>
    </location>
</feature>
<dbReference type="Gene3D" id="1.10.8.60">
    <property type="match status" value="1"/>
</dbReference>
<dbReference type="AlphaFoldDB" id="A0A1G2GS01"/>
<evidence type="ECO:0000256" key="9">
    <source>
        <dbReference type="NCBIfam" id="TIGR00362"/>
    </source>
</evidence>
<keyword evidence="6 8" id="KW-0446">Lipid-binding</keyword>
<dbReference type="SMART" id="SM00760">
    <property type="entry name" value="Bac_DnaA_C"/>
    <property type="match status" value="1"/>
</dbReference>
<dbReference type="GO" id="GO:0005524">
    <property type="term" value="F:ATP binding"/>
    <property type="evidence" value="ECO:0007669"/>
    <property type="project" value="UniProtKB-UniRule"/>
</dbReference>
<accession>A0A1G2GS01</accession>
<dbReference type="CDD" id="cd06571">
    <property type="entry name" value="Bac_DnaA_C"/>
    <property type="match status" value="1"/>
</dbReference>
<dbReference type="GO" id="GO:0005886">
    <property type="term" value="C:plasma membrane"/>
    <property type="evidence" value="ECO:0007669"/>
    <property type="project" value="TreeGrafter"/>
</dbReference>
<feature type="region of interest" description="Domain IV, binds dsDNA" evidence="8">
    <location>
        <begin position="329"/>
        <end position="448"/>
    </location>
</feature>
<dbReference type="Pfam" id="PF11638">
    <property type="entry name" value="DnaA_N"/>
    <property type="match status" value="1"/>
</dbReference>
<dbReference type="HAMAP" id="MF_00377">
    <property type="entry name" value="DnaA_bact"/>
    <property type="match status" value="1"/>
</dbReference>
<comment type="caution">
    <text evidence="14">The sequence shown here is derived from an EMBL/GenBank/DDBJ whole genome shotgun (WGS) entry which is preliminary data.</text>
</comment>
<dbReference type="InterPro" id="IPR003593">
    <property type="entry name" value="AAA+_ATPase"/>
</dbReference>
<dbReference type="Pfam" id="PF00308">
    <property type="entry name" value="Bac_DnaA"/>
    <property type="match status" value="1"/>
</dbReference>
<feature type="domain" description="AAA+ ATPase" evidence="12">
    <location>
        <begin position="144"/>
        <end position="273"/>
    </location>
</feature>
<dbReference type="NCBIfam" id="TIGR00362">
    <property type="entry name" value="DnaA"/>
    <property type="match status" value="1"/>
</dbReference>
<keyword evidence="3 8" id="KW-0235">DNA replication</keyword>
<protein>
    <recommendedName>
        <fullName evidence="8 9">Chromosomal replication initiator protein DnaA</fullName>
    </recommendedName>
</protein>
<evidence type="ECO:0000256" key="7">
    <source>
        <dbReference type="ARBA" id="ARBA00023125"/>
    </source>
</evidence>
<dbReference type="Gene3D" id="1.10.1750.10">
    <property type="match status" value="1"/>
</dbReference>
<dbReference type="InterPro" id="IPR013159">
    <property type="entry name" value="DnaA_C"/>
</dbReference>
<dbReference type="Gene3D" id="3.40.50.300">
    <property type="entry name" value="P-loop containing nucleotide triphosphate hydrolases"/>
    <property type="match status" value="1"/>
</dbReference>
<dbReference type="GO" id="GO:0005737">
    <property type="term" value="C:cytoplasm"/>
    <property type="evidence" value="ECO:0007669"/>
    <property type="project" value="UniProtKB-SubCell"/>
</dbReference>
<dbReference type="GO" id="GO:0008289">
    <property type="term" value="F:lipid binding"/>
    <property type="evidence" value="ECO:0007669"/>
    <property type="project" value="UniProtKB-KW"/>
</dbReference>
<evidence type="ECO:0000256" key="4">
    <source>
        <dbReference type="ARBA" id="ARBA00022741"/>
    </source>
</evidence>
<dbReference type="EMBL" id="MHNW01000043">
    <property type="protein sequence ID" value="OGZ52588.1"/>
    <property type="molecule type" value="Genomic_DNA"/>
</dbReference>
<evidence type="ECO:0000259" key="12">
    <source>
        <dbReference type="SMART" id="SM00382"/>
    </source>
</evidence>